<feature type="transmembrane region" description="Helical" evidence="11">
    <location>
        <begin position="16"/>
        <end position="40"/>
    </location>
</feature>
<evidence type="ECO:0000313" key="14">
    <source>
        <dbReference type="Proteomes" id="UP000030003"/>
    </source>
</evidence>
<dbReference type="OrthoDB" id="15218at2"/>
<dbReference type="GO" id="GO:0006508">
    <property type="term" value="P:proteolysis"/>
    <property type="evidence" value="ECO:0007669"/>
    <property type="project" value="UniProtKB-KW"/>
</dbReference>
<evidence type="ECO:0000259" key="12">
    <source>
        <dbReference type="Pfam" id="PF01435"/>
    </source>
</evidence>
<keyword evidence="3" id="KW-0645">Protease</keyword>
<protein>
    <submittedName>
        <fullName evidence="13">Peptidase M48 Ste24p</fullName>
    </submittedName>
</protein>
<keyword evidence="7" id="KW-0862">Zinc</keyword>
<keyword evidence="2" id="KW-1003">Cell membrane</keyword>
<evidence type="ECO:0000256" key="1">
    <source>
        <dbReference type="ARBA" id="ARBA00001947"/>
    </source>
</evidence>
<evidence type="ECO:0000256" key="2">
    <source>
        <dbReference type="ARBA" id="ARBA00022475"/>
    </source>
</evidence>
<reference evidence="13 14" key="1">
    <citation type="submission" date="2013-08" db="EMBL/GenBank/DDBJ databases">
        <title>Genomic analysis of Lysobacter defluvii.</title>
        <authorList>
            <person name="Wang Q."/>
            <person name="Wang G."/>
        </authorList>
    </citation>
    <scope>NUCLEOTIDE SEQUENCE [LARGE SCALE GENOMIC DNA]</scope>
    <source>
        <strain evidence="13 14">IMMIB APB-9</strain>
    </source>
</reference>
<feature type="transmembrane region" description="Helical" evidence="11">
    <location>
        <begin position="171"/>
        <end position="193"/>
    </location>
</feature>
<dbReference type="Pfam" id="PF01435">
    <property type="entry name" value="Peptidase_M48"/>
    <property type="match status" value="1"/>
</dbReference>
<evidence type="ECO:0000256" key="4">
    <source>
        <dbReference type="ARBA" id="ARBA00022692"/>
    </source>
</evidence>
<feature type="domain" description="Peptidase M48" evidence="12">
    <location>
        <begin position="95"/>
        <end position="318"/>
    </location>
</feature>
<dbReference type="EMBL" id="AVBH01000092">
    <property type="protein sequence ID" value="KGO98355.1"/>
    <property type="molecule type" value="Genomic_DNA"/>
</dbReference>
<dbReference type="Proteomes" id="UP000030003">
    <property type="component" value="Unassembled WGS sequence"/>
</dbReference>
<sequence>MNFFELQAAARRSSRWLVVLFALAVLMIVGALELIAWSIVGPSPEVLAWVAVITLAIIGLGSLYRLSSLSGGGEVVAQQLGGERVPEDTTDPDLRRLRNVVEEVAIASGIPVPGLYVLEREAGINAFAAGHSTSDAVVAVTRGALDRLNRYELQGVVAHEFSHILNGDMRLNLRLVGVLFGISVIALIGQRLLRFGPLSHDPRGRGAGGGAPLVLVGLVALVVGWVGLLFARMIRAAVSRSRERLADASAVQFTRQRAGLAGALKKIGGLADGSELSSRGDAEEVSHMLFGEGVAYGSLAARLFATHPPLLERIQVLEPGFRPADLDRLADRWMERPPLGLDEDAHMGFHAGGLPAIGSEQRVEPGEVAAQVANPGQDDRIAADGILAALSPELRQLASARERVMALVLGLLLDPDPGISALQLEAIRTRLGQTIAVDADQLHRQQLSGLHPMLRIPLAELAFPVLRRRPRPQLELFLDAVHAVGMADGQLSLFEYCLGRVLTLQLRESLSPARHAGIGRRQPAALRNEIATLLAVVASAGHGDAVGARHAYLAGMQRILPAASIEYRPPTNAPHALEQVWVPLDALDPLAKRVLVEAVTVAISHDGRISVAESELLRTVCAMLHCPLPPLPGRA</sequence>
<dbReference type="GO" id="GO:0046872">
    <property type="term" value="F:metal ion binding"/>
    <property type="evidence" value="ECO:0007669"/>
    <property type="project" value="UniProtKB-KW"/>
</dbReference>
<comment type="cofactor">
    <cofactor evidence="1">
        <name>Zn(2+)</name>
        <dbReference type="ChEBI" id="CHEBI:29105"/>
    </cofactor>
</comment>
<keyword evidence="5" id="KW-0479">Metal-binding</keyword>
<evidence type="ECO:0000256" key="6">
    <source>
        <dbReference type="ARBA" id="ARBA00022801"/>
    </source>
</evidence>
<organism evidence="13 14">
    <name type="scientific">Lysobacter defluvii IMMIB APB-9 = DSM 18482</name>
    <dbReference type="NCBI Taxonomy" id="1385515"/>
    <lineage>
        <taxon>Bacteria</taxon>
        <taxon>Pseudomonadati</taxon>
        <taxon>Pseudomonadota</taxon>
        <taxon>Gammaproteobacteria</taxon>
        <taxon>Lysobacterales</taxon>
        <taxon>Lysobacteraceae</taxon>
        <taxon>Novilysobacter</taxon>
    </lineage>
</organism>
<comment type="caution">
    <text evidence="13">The sequence shown here is derived from an EMBL/GenBank/DDBJ whole genome shotgun (WGS) entry which is preliminary data.</text>
</comment>
<keyword evidence="8 11" id="KW-1133">Transmembrane helix</keyword>
<evidence type="ECO:0000256" key="7">
    <source>
        <dbReference type="ARBA" id="ARBA00022833"/>
    </source>
</evidence>
<evidence type="ECO:0000256" key="8">
    <source>
        <dbReference type="ARBA" id="ARBA00022989"/>
    </source>
</evidence>
<keyword evidence="4 11" id="KW-0812">Transmembrane</keyword>
<feature type="transmembrane region" description="Helical" evidence="11">
    <location>
        <begin position="46"/>
        <end position="64"/>
    </location>
</feature>
<evidence type="ECO:0000256" key="5">
    <source>
        <dbReference type="ARBA" id="ARBA00022723"/>
    </source>
</evidence>
<dbReference type="GO" id="GO:0004222">
    <property type="term" value="F:metalloendopeptidase activity"/>
    <property type="evidence" value="ECO:0007669"/>
    <property type="project" value="InterPro"/>
</dbReference>
<keyword evidence="14" id="KW-1185">Reference proteome</keyword>
<dbReference type="eggNOG" id="COG0501">
    <property type="taxonomic scope" value="Bacteria"/>
</dbReference>
<evidence type="ECO:0000256" key="11">
    <source>
        <dbReference type="SAM" id="Phobius"/>
    </source>
</evidence>
<keyword evidence="10 11" id="KW-0472">Membrane</keyword>
<evidence type="ECO:0000256" key="3">
    <source>
        <dbReference type="ARBA" id="ARBA00022670"/>
    </source>
</evidence>
<keyword evidence="6" id="KW-0378">Hydrolase</keyword>
<dbReference type="PANTHER" id="PTHR43221:SF2">
    <property type="entry name" value="PROTEASE HTPX HOMOLOG"/>
    <property type="match status" value="1"/>
</dbReference>
<dbReference type="PANTHER" id="PTHR43221">
    <property type="entry name" value="PROTEASE HTPX"/>
    <property type="match status" value="1"/>
</dbReference>
<dbReference type="RefSeq" id="WP_027069314.1">
    <property type="nucleotide sequence ID" value="NZ_AUHT01000005.1"/>
</dbReference>
<dbReference type="Gene3D" id="3.30.2010.10">
    <property type="entry name" value="Metalloproteases ('zincins'), catalytic domain"/>
    <property type="match status" value="1"/>
</dbReference>
<keyword evidence="9" id="KW-0482">Metalloprotease</keyword>
<dbReference type="STRING" id="1385515.GCA_000423325_00842"/>
<dbReference type="InterPro" id="IPR050083">
    <property type="entry name" value="HtpX_protease"/>
</dbReference>
<gene>
    <name evidence="13" type="ORF">N791_03000</name>
</gene>
<evidence type="ECO:0000256" key="10">
    <source>
        <dbReference type="ARBA" id="ARBA00023136"/>
    </source>
</evidence>
<accession>A0A0A0M5J4</accession>
<feature type="transmembrane region" description="Helical" evidence="11">
    <location>
        <begin position="213"/>
        <end position="234"/>
    </location>
</feature>
<evidence type="ECO:0000256" key="9">
    <source>
        <dbReference type="ARBA" id="ARBA00023049"/>
    </source>
</evidence>
<name>A0A0A0M5J4_9GAMM</name>
<evidence type="ECO:0000313" key="13">
    <source>
        <dbReference type="EMBL" id="KGO98355.1"/>
    </source>
</evidence>
<dbReference type="AlphaFoldDB" id="A0A0A0M5J4"/>
<dbReference type="CDD" id="cd07340">
    <property type="entry name" value="M48B_Htpx_like"/>
    <property type="match status" value="1"/>
</dbReference>
<dbReference type="InterPro" id="IPR001915">
    <property type="entry name" value="Peptidase_M48"/>
</dbReference>
<proteinExistence type="predicted"/>